<keyword evidence="3" id="KW-0597">Phosphoprotein</keyword>
<dbReference type="InterPro" id="IPR004358">
    <property type="entry name" value="Sig_transdc_His_kin-like_C"/>
</dbReference>
<dbReference type="GO" id="GO:0016301">
    <property type="term" value="F:kinase activity"/>
    <property type="evidence" value="ECO:0007669"/>
    <property type="project" value="UniProtKB-KW"/>
</dbReference>
<dbReference type="Pfam" id="PF02518">
    <property type="entry name" value="HATPase_c"/>
    <property type="match status" value="1"/>
</dbReference>
<feature type="domain" description="Histidine kinase" evidence="7">
    <location>
        <begin position="206"/>
        <end position="423"/>
    </location>
</feature>
<evidence type="ECO:0000256" key="6">
    <source>
        <dbReference type="ARBA" id="ARBA00023012"/>
    </source>
</evidence>
<dbReference type="Gene3D" id="3.30.450.40">
    <property type="match status" value="1"/>
</dbReference>
<dbReference type="PANTHER" id="PTHR43711:SF1">
    <property type="entry name" value="HISTIDINE KINASE 1"/>
    <property type="match status" value="1"/>
</dbReference>
<dbReference type="CDD" id="cd00082">
    <property type="entry name" value="HisKA"/>
    <property type="match status" value="1"/>
</dbReference>
<dbReference type="Gene3D" id="1.10.287.130">
    <property type="match status" value="1"/>
</dbReference>
<dbReference type="EC" id="2.7.13.3" evidence="2"/>
<dbReference type="SUPFAM" id="SSF55781">
    <property type="entry name" value="GAF domain-like"/>
    <property type="match status" value="1"/>
</dbReference>
<evidence type="ECO:0000256" key="5">
    <source>
        <dbReference type="ARBA" id="ARBA00022777"/>
    </source>
</evidence>
<dbReference type="SMART" id="SM00387">
    <property type="entry name" value="HATPase_c"/>
    <property type="match status" value="1"/>
</dbReference>
<dbReference type="InterPro" id="IPR003661">
    <property type="entry name" value="HisK_dim/P_dom"/>
</dbReference>
<evidence type="ECO:0000313" key="9">
    <source>
        <dbReference type="Proteomes" id="UP001207930"/>
    </source>
</evidence>
<dbReference type="InterPro" id="IPR003594">
    <property type="entry name" value="HATPase_dom"/>
</dbReference>
<comment type="caution">
    <text evidence="8">The sequence shown here is derived from an EMBL/GenBank/DDBJ whole genome shotgun (WGS) entry which is preliminary data.</text>
</comment>
<dbReference type="InterPro" id="IPR036890">
    <property type="entry name" value="HATPase_C_sf"/>
</dbReference>
<gene>
    <name evidence="8" type="ORF">OKA04_12835</name>
</gene>
<dbReference type="InterPro" id="IPR005467">
    <property type="entry name" value="His_kinase_dom"/>
</dbReference>
<dbReference type="EMBL" id="JAPDDS010000006">
    <property type="protein sequence ID" value="MCW1885617.1"/>
    <property type="molecule type" value="Genomic_DNA"/>
</dbReference>
<evidence type="ECO:0000256" key="4">
    <source>
        <dbReference type="ARBA" id="ARBA00022679"/>
    </source>
</evidence>
<keyword evidence="5 8" id="KW-0418">Kinase</keyword>
<keyword evidence="6" id="KW-0902">Two-component regulatory system</keyword>
<evidence type="ECO:0000256" key="3">
    <source>
        <dbReference type="ARBA" id="ARBA00022553"/>
    </source>
</evidence>
<keyword evidence="4" id="KW-0808">Transferase</keyword>
<organism evidence="8 9">
    <name type="scientific">Luteolibacter flavescens</name>
    <dbReference type="NCBI Taxonomy" id="1859460"/>
    <lineage>
        <taxon>Bacteria</taxon>
        <taxon>Pseudomonadati</taxon>
        <taxon>Verrucomicrobiota</taxon>
        <taxon>Verrucomicrobiia</taxon>
        <taxon>Verrucomicrobiales</taxon>
        <taxon>Verrucomicrobiaceae</taxon>
        <taxon>Luteolibacter</taxon>
    </lineage>
</organism>
<dbReference type="Pfam" id="PF01590">
    <property type="entry name" value="GAF"/>
    <property type="match status" value="1"/>
</dbReference>
<dbReference type="Proteomes" id="UP001207930">
    <property type="component" value="Unassembled WGS sequence"/>
</dbReference>
<dbReference type="InterPro" id="IPR003018">
    <property type="entry name" value="GAF"/>
</dbReference>
<dbReference type="PROSITE" id="PS50109">
    <property type="entry name" value="HIS_KIN"/>
    <property type="match status" value="1"/>
</dbReference>
<evidence type="ECO:0000256" key="1">
    <source>
        <dbReference type="ARBA" id="ARBA00000085"/>
    </source>
</evidence>
<dbReference type="InterPro" id="IPR050736">
    <property type="entry name" value="Sensor_HK_Regulatory"/>
</dbReference>
<reference evidence="8 9" key="1">
    <citation type="submission" date="2022-10" db="EMBL/GenBank/DDBJ databases">
        <title>Luteolibacter flavescens strain MCCC 1K03193, whole genome shotgun sequencing project.</title>
        <authorList>
            <person name="Zhao G."/>
            <person name="Shen L."/>
        </authorList>
    </citation>
    <scope>NUCLEOTIDE SEQUENCE [LARGE SCALE GENOMIC DNA]</scope>
    <source>
        <strain evidence="8 9">MCCC 1K03193</strain>
    </source>
</reference>
<name>A0ABT3FPX1_9BACT</name>
<evidence type="ECO:0000313" key="8">
    <source>
        <dbReference type="EMBL" id="MCW1885617.1"/>
    </source>
</evidence>
<dbReference type="SMART" id="SM00388">
    <property type="entry name" value="HisKA"/>
    <property type="match status" value="1"/>
</dbReference>
<dbReference type="PANTHER" id="PTHR43711">
    <property type="entry name" value="TWO-COMPONENT HISTIDINE KINASE"/>
    <property type="match status" value="1"/>
</dbReference>
<evidence type="ECO:0000256" key="2">
    <source>
        <dbReference type="ARBA" id="ARBA00012438"/>
    </source>
</evidence>
<dbReference type="Gene3D" id="3.30.565.10">
    <property type="entry name" value="Histidine kinase-like ATPase, C-terminal domain"/>
    <property type="match status" value="1"/>
</dbReference>
<dbReference type="PRINTS" id="PR00344">
    <property type="entry name" value="BCTRLSENSOR"/>
</dbReference>
<dbReference type="SUPFAM" id="SSF47384">
    <property type="entry name" value="Homodimeric domain of signal transducing histidine kinase"/>
    <property type="match status" value="1"/>
</dbReference>
<dbReference type="Pfam" id="PF00512">
    <property type="entry name" value="HisKA"/>
    <property type="match status" value="1"/>
</dbReference>
<comment type="catalytic activity">
    <reaction evidence="1">
        <text>ATP + protein L-histidine = ADP + protein N-phospho-L-histidine.</text>
        <dbReference type="EC" id="2.7.13.3"/>
    </reaction>
</comment>
<dbReference type="InterPro" id="IPR029016">
    <property type="entry name" value="GAF-like_dom_sf"/>
</dbReference>
<accession>A0ABT3FPX1</accession>
<sequence>MLSSSSEAARALTLQRYNILDTPRELEFDRLVELVSKVFHAPIALISFLDGERQWFKAEVGLGIDSTEIGCSICRHAVESDAPVFVIGDTLLDEKTAANRLVTGEPKVRFYAGASLITHEGVGVGTLCILDYVPRQLDPHQKELLASLARQVVLMLEARTRLEIRDLENNFLRGEAVVRVEELQAAQNEGADLKVKLAERKDVLAIVTHDLRSPMTAITLVGHLMKEMAAREPSPTIEKLSSLLVSASDDMSRLVADLTDISVIEQGQLRMKFEIFAMADLVESLKLSHAMLAEDAGVLLRFDLPEVFSLMLKGDPYRLRQALSNLVGNAIRYTPKGETIAIGFNRSHEGFSITVTNPGVGIAPESLDRIFDHFWSEGTGLKRGRGIGLSIARAVARGHGGEISVSSEVGGLTTFKMTIPSRGISD</sequence>
<evidence type="ECO:0000259" key="7">
    <source>
        <dbReference type="PROSITE" id="PS50109"/>
    </source>
</evidence>
<dbReference type="SUPFAM" id="SSF55874">
    <property type="entry name" value="ATPase domain of HSP90 chaperone/DNA topoisomerase II/histidine kinase"/>
    <property type="match status" value="1"/>
</dbReference>
<dbReference type="InterPro" id="IPR036097">
    <property type="entry name" value="HisK_dim/P_sf"/>
</dbReference>
<proteinExistence type="predicted"/>
<keyword evidence="9" id="KW-1185">Reference proteome</keyword>
<dbReference type="SMART" id="SM00065">
    <property type="entry name" value="GAF"/>
    <property type="match status" value="1"/>
</dbReference>
<protein>
    <recommendedName>
        <fullName evidence="2">histidine kinase</fullName>
        <ecNumber evidence="2">2.7.13.3</ecNumber>
    </recommendedName>
</protein>